<dbReference type="OrthoDB" id="9778595at2"/>
<evidence type="ECO:0000256" key="9">
    <source>
        <dbReference type="ARBA" id="ARBA00031306"/>
    </source>
</evidence>
<sequence length="236" mass="25323">MGTMVSIRFAGDVPGSEILAGVERVFHGIDVQFSLYRAESEISRVARGELALTATSELFRETYARAIEWRRLTNDAFTPYRPDGVIDLSGLVKADAIEAAGTVLVSGGEVNWVLNAGGDVLSCGDVAGEPWSVGIVDPDDRSGLLGAMPLSPERRAMATSGTAERGEHVWRSDRSSRYRQVTVVAADIVTADVLATTVLAGGEQARDDVLSRFDVDLLTVDLDGGLTATPMLRQRR</sequence>
<evidence type="ECO:0000256" key="5">
    <source>
        <dbReference type="ARBA" id="ARBA00022679"/>
    </source>
</evidence>
<comment type="catalytic activity">
    <reaction evidence="10">
        <text>L-threonyl-[protein] + FAD = FMN-L-threonyl-[protein] + AMP + H(+)</text>
        <dbReference type="Rhea" id="RHEA:36847"/>
        <dbReference type="Rhea" id="RHEA-COMP:11060"/>
        <dbReference type="Rhea" id="RHEA-COMP:11061"/>
        <dbReference type="ChEBI" id="CHEBI:15378"/>
        <dbReference type="ChEBI" id="CHEBI:30013"/>
        <dbReference type="ChEBI" id="CHEBI:57692"/>
        <dbReference type="ChEBI" id="CHEBI:74257"/>
        <dbReference type="ChEBI" id="CHEBI:456215"/>
        <dbReference type="EC" id="2.7.1.180"/>
    </reaction>
</comment>
<proteinExistence type="predicted"/>
<dbReference type="GO" id="GO:0046872">
    <property type="term" value="F:metal ion binding"/>
    <property type="evidence" value="ECO:0007669"/>
    <property type="project" value="UniProtKB-KW"/>
</dbReference>
<comment type="caution">
    <text evidence="11">The sequence shown here is derived from an EMBL/GenBank/DDBJ whole genome shotgun (WGS) entry which is preliminary data.</text>
</comment>
<dbReference type="EC" id="2.7.1.180" evidence="2"/>
<dbReference type="InterPro" id="IPR024932">
    <property type="entry name" value="ApbE"/>
</dbReference>
<evidence type="ECO:0000256" key="4">
    <source>
        <dbReference type="ARBA" id="ARBA00022630"/>
    </source>
</evidence>
<evidence type="ECO:0000256" key="7">
    <source>
        <dbReference type="ARBA" id="ARBA00022827"/>
    </source>
</evidence>
<reference evidence="11 12" key="1">
    <citation type="submission" date="2019-03" db="EMBL/GenBank/DDBJ databases">
        <title>Genomics of glacier-inhabiting Cryobacterium strains.</title>
        <authorList>
            <person name="Liu Q."/>
            <person name="Xin Y.-H."/>
        </authorList>
    </citation>
    <scope>NUCLEOTIDE SEQUENCE [LARGE SCALE GENOMIC DNA]</scope>
    <source>
        <strain evidence="11 12">CGMCC 1.4292</strain>
    </source>
</reference>
<protein>
    <recommendedName>
        <fullName evidence="3">FAD:protein FMN transferase</fullName>
        <ecNumber evidence="2">2.7.1.180</ecNumber>
    </recommendedName>
    <alternativeName>
        <fullName evidence="9">Flavin transferase</fullName>
    </alternativeName>
</protein>
<dbReference type="GO" id="GO:0016740">
    <property type="term" value="F:transferase activity"/>
    <property type="evidence" value="ECO:0007669"/>
    <property type="project" value="UniProtKB-KW"/>
</dbReference>
<evidence type="ECO:0000256" key="2">
    <source>
        <dbReference type="ARBA" id="ARBA00011955"/>
    </source>
</evidence>
<name>A0A4Y8KT48_9MICO</name>
<evidence type="ECO:0000313" key="12">
    <source>
        <dbReference type="Proteomes" id="UP000298218"/>
    </source>
</evidence>
<dbReference type="PANTHER" id="PTHR30040">
    <property type="entry name" value="THIAMINE BIOSYNTHESIS LIPOPROTEIN APBE"/>
    <property type="match status" value="1"/>
</dbReference>
<evidence type="ECO:0000256" key="10">
    <source>
        <dbReference type="ARBA" id="ARBA00048540"/>
    </source>
</evidence>
<accession>A0A4Y8KT48</accession>
<evidence type="ECO:0000256" key="8">
    <source>
        <dbReference type="ARBA" id="ARBA00022842"/>
    </source>
</evidence>
<dbReference type="EMBL" id="SOHQ01000007">
    <property type="protein sequence ID" value="TFD81914.1"/>
    <property type="molecule type" value="Genomic_DNA"/>
</dbReference>
<dbReference type="Proteomes" id="UP000298218">
    <property type="component" value="Unassembled WGS sequence"/>
</dbReference>
<keyword evidence="6" id="KW-0479">Metal-binding</keyword>
<gene>
    <name evidence="11" type="ORF">E3T53_01980</name>
</gene>
<keyword evidence="8" id="KW-0460">Magnesium</keyword>
<comment type="cofactor">
    <cofactor evidence="1">
        <name>Mg(2+)</name>
        <dbReference type="ChEBI" id="CHEBI:18420"/>
    </cofactor>
</comment>
<evidence type="ECO:0000256" key="3">
    <source>
        <dbReference type="ARBA" id="ARBA00016337"/>
    </source>
</evidence>
<dbReference type="Pfam" id="PF02424">
    <property type="entry name" value="ApbE"/>
    <property type="match status" value="2"/>
</dbReference>
<dbReference type="Gene3D" id="3.10.520.10">
    <property type="entry name" value="ApbE-like domains"/>
    <property type="match status" value="2"/>
</dbReference>
<evidence type="ECO:0000313" key="11">
    <source>
        <dbReference type="EMBL" id="TFD81914.1"/>
    </source>
</evidence>
<dbReference type="InterPro" id="IPR003374">
    <property type="entry name" value="ApbE-like_sf"/>
</dbReference>
<keyword evidence="5 11" id="KW-0808">Transferase</keyword>
<organism evidence="11 12">
    <name type="scientific">Cryobacterium psychrophilum</name>
    <dbReference type="NCBI Taxonomy" id="41988"/>
    <lineage>
        <taxon>Bacteria</taxon>
        <taxon>Bacillati</taxon>
        <taxon>Actinomycetota</taxon>
        <taxon>Actinomycetes</taxon>
        <taxon>Micrococcales</taxon>
        <taxon>Microbacteriaceae</taxon>
        <taxon>Cryobacterium</taxon>
    </lineage>
</organism>
<dbReference type="AlphaFoldDB" id="A0A4Y8KT48"/>
<keyword evidence="7" id="KW-0274">FAD</keyword>
<dbReference type="SUPFAM" id="SSF143631">
    <property type="entry name" value="ApbE-like"/>
    <property type="match status" value="1"/>
</dbReference>
<evidence type="ECO:0000256" key="6">
    <source>
        <dbReference type="ARBA" id="ARBA00022723"/>
    </source>
</evidence>
<keyword evidence="4" id="KW-0285">Flavoprotein</keyword>
<dbReference type="PANTHER" id="PTHR30040:SF2">
    <property type="entry name" value="FAD:PROTEIN FMN TRANSFERASE"/>
    <property type="match status" value="1"/>
</dbReference>
<evidence type="ECO:0000256" key="1">
    <source>
        <dbReference type="ARBA" id="ARBA00001946"/>
    </source>
</evidence>
<keyword evidence="12" id="KW-1185">Reference proteome</keyword>